<protein>
    <submittedName>
        <fullName evidence="3">Proteoglycan 4-like</fullName>
    </submittedName>
</protein>
<organism evidence="3 4">
    <name type="scientific">Gouania willdenowi</name>
    <name type="common">Blunt-snouted clingfish</name>
    <name type="synonym">Lepadogaster willdenowi</name>
    <dbReference type="NCBI Taxonomy" id="441366"/>
    <lineage>
        <taxon>Eukaryota</taxon>
        <taxon>Metazoa</taxon>
        <taxon>Chordata</taxon>
        <taxon>Craniata</taxon>
        <taxon>Vertebrata</taxon>
        <taxon>Euteleostomi</taxon>
        <taxon>Actinopterygii</taxon>
        <taxon>Neopterygii</taxon>
        <taxon>Teleostei</taxon>
        <taxon>Neoteleostei</taxon>
        <taxon>Acanthomorphata</taxon>
        <taxon>Ovalentaria</taxon>
        <taxon>Blenniimorphae</taxon>
        <taxon>Blenniiformes</taxon>
        <taxon>Gobiesocoidei</taxon>
        <taxon>Gobiesocidae</taxon>
        <taxon>Gobiesocinae</taxon>
        <taxon>Gouania</taxon>
    </lineage>
</organism>
<feature type="region of interest" description="Disordered" evidence="1">
    <location>
        <begin position="147"/>
        <end position="775"/>
    </location>
</feature>
<feature type="compositionally biased region" description="Basic residues" evidence="1">
    <location>
        <begin position="736"/>
        <end position="751"/>
    </location>
</feature>
<feature type="compositionally biased region" description="Basic and acidic residues" evidence="1">
    <location>
        <begin position="617"/>
        <end position="637"/>
    </location>
</feature>
<dbReference type="Proteomes" id="UP000694680">
    <property type="component" value="Chromosome 20"/>
</dbReference>
<dbReference type="Ensembl" id="ENSGWIT00000022185.1">
    <property type="protein sequence ID" value="ENSGWIP00000020178.1"/>
    <property type="gene ID" value="ENSGWIG00000010959.1"/>
</dbReference>
<feature type="compositionally biased region" description="Basic residues" evidence="1">
    <location>
        <begin position="606"/>
        <end position="616"/>
    </location>
</feature>
<feature type="compositionally biased region" description="Polar residues" evidence="1">
    <location>
        <begin position="757"/>
        <end position="767"/>
    </location>
</feature>
<reference evidence="3" key="2">
    <citation type="submission" date="2025-08" db="UniProtKB">
        <authorList>
            <consortium name="Ensembl"/>
        </authorList>
    </citation>
    <scope>IDENTIFICATION</scope>
</reference>
<sequence>MENNTPRMRRPKRKLCYLSSYENPPQPWTGALSLMDVDKMFDDMDSSPQDDLCSPSPLLTTFDVEKLPDNKVVSPISPEETGFDKDKPHPSKSSPGPTLDAHLDIPFVAHLPAKTSSPIEENIFVKSAEKLNDINSPPVTPVLFPLEEETQDKANAEPPLAHEHQSNEQVKEEYNIANLENPPSKIVITKLPSHKKDTHSIRKKTWQPDEPVVAQTKQPESATSDDGSKKDPKPKESSTRVVKDMTAFLQKLRKAVQSKPPPCSRKSELPVEVPAPSPPPSPPPPPPPPPPPEPEDDFLILDDDDTTFQFCIPHKSGPSRKQKQSRFSSSNKDSSSEKGSKDSLEKTPRKQEEPEKASDKLEHDNMGLGTKRKGNKKIHEDAESESCKASFVSPVDQPLDAVKTQENVKPPKKAQSKKSPKNHQTDTETEKPSEKPKTKATKSFETKKSKHIQTKEEHRKAKKSSTRTRKRQHVSEAGVKKNTCMSSEEQNDTEALAPPTETQRVDSDPDGKVKQSKPVSEQSSSDDERVFGKRRRRQTGQWWMISSHSAEETDNQVDLVKKSKVSTKNSNTAVPLLAEKNKKDKVLKKRKPKETVLPSPILNQAKGKKTKQKIKRNTKENMQEKKKKAQEVFKSVEEVEEQEVIDGMDQEQSCPSSSNHRNHNNNSEQVIQTQRVDHHSINEERVHPISPIHRKEQLYGAEPSKRRRKPTGNWWMVNDDNNVAAGVSSPLTLPHKERKPSKDKKKPSKRKTSPESNNQDTVDQSSKPAEGAPVMMKPVFTPKTVKSALVKFNDIFASGVETPSVMKSRDVPQLHGRELTTHPAVEDCEANAEMLTESQRESTSYVFRSGPTSLIELEEHEENGESVLPTTRGQAVLSVSDLCGPPLQPLSLQPKDKVNLGEMFKCLWSTLAKNDAEITPDHFDWFFHKDRAMGILEDLNDSTYCTGKLVLGSYMKKPLWVDHSATTVFHLNSSSVNVSVDARTFSYSPGQAFVVHCGCAYSIKNITAQPALLYFTRMLAESSD</sequence>
<feature type="compositionally biased region" description="Basic and acidic residues" evidence="1">
    <location>
        <begin position="226"/>
        <end position="243"/>
    </location>
</feature>
<feature type="compositionally biased region" description="Basic residues" evidence="1">
    <location>
        <begin position="410"/>
        <end position="421"/>
    </location>
</feature>
<reference evidence="3" key="1">
    <citation type="submission" date="2020-06" db="EMBL/GenBank/DDBJ databases">
        <authorList>
            <consortium name="Wellcome Sanger Institute Data Sharing"/>
        </authorList>
    </citation>
    <scope>NUCLEOTIDE SEQUENCE [LARGE SCALE GENOMIC DNA]</scope>
</reference>
<feature type="compositionally biased region" description="Acidic residues" evidence="1">
    <location>
        <begin position="293"/>
        <end position="306"/>
    </location>
</feature>
<accession>A0A8C5EI64</accession>
<evidence type="ECO:0000256" key="1">
    <source>
        <dbReference type="SAM" id="MobiDB-lite"/>
    </source>
</evidence>
<feature type="compositionally biased region" description="Basic and acidic residues" evidence="1">
    <location>
        <begin position="334"/>
        <end position="365"/>
    </location>
</feature>
<feature type="compositionally biased region" description="Basic and acidic residues" evidence="1">
    <location>
        <begin position="423"/>
        <end position="459"/>
    </location>
</feature>
<feature type="compositionally biased region" description="Low complexity" evidence="1">
    <location>
        <begin position="656"/>
        <end position="667"/>
    </location>
</feature>
<name>A0A8C5EI64_GOUWI</name>
<feature type="compositionally biased region" description="Basic residues" evidence="1">
    <location>
        <begin position="460"/>
        <end position="472"/>
    </location>
</feature>
<dbReference type="AlphaFoldDB" id="A0A8C5EI64"/>
<proteinExistence type="predicted"/>
<evidence type="ECO:0000313" key="3">
    <source>
        <dbReference type="Ensembl" id="ENSGWIP00000020178.1"/>
    </source>
</evidence>
<feature type="compositionally biased region" description="Pro residues" evidence="1">
    <location>
        <begin position="273"/>
        <end position="292"/>
    </location>
</feature>
<feature type="compositionally biased region" description="Basic and acidic residues" evidence="1">
    <location>
        <begin position="151"/>
        <end position="174"/>
    </location>
</feature>
<keyword evidence="4" id="KW-1185">Reference proteome</keyword>
<feature type="compositionally biased region" description="Basic and acidic residues" evidence="1">
    <location>
        <begin position="675"/>
        <end position="697"/>
    </location>
</feature>
<dbReference type="Pfam" id="PF11699">
    <property type="entry name" value="CENP-C_C"/>
    <property type="match status" value="1"/>
</dbReference>
<dbReference type="SUPFAM" id="SSF101447">
    <property type="entry name" value="Formin homology 2 domain (FH2 domain)"/>
    <property type="match status" value="1"/>
</dbReference>
<feature type="compositionally biased region" description="Basic and acidic residues" evidence="1">
    <location>
        <begin position="503"/>
        <end position="513"/>
    </location>
</feature>
<evidence type="ECO:0000259" key="2">
    <source>
        <dbReference type="Pfam" id="PF11699"/>
    </source>
</evidence>
<feature type="domain" description="Mif2/CENP-C cupin" evidence="2">
    <location>
        <begin position="941"/>
        <end position="1016"/>
    </location>
</feature>
<dbReference type="Gene3D" id="2.60.120.10">
    <property type="entry name" value="Jelly Rolls"/>
    <property type="match status" value="1"/>
</dbReference>
<feature type="compositionally biased region" description="Polar residues" evidence="1">
    <location>
        <begin position="539"/>
        <end position="548"/>
    </location>
</feature>
<dbReference type="InterPro" id="IPR025974">
    <property type="entry name" value="Mif2/CENP-C_cupin"/>
</dbReference>
<reference evidence="3" key="3">
    <citation type="submission" date="2025-09" db="UniProtKB">
        <authorList>
            <consortium name="Ensembl"/>
        </authorList>
    </citation>
    <scope>IDENTIFICATION</scope>
</reference>
<gene>
    <name evidence="3" type="primary">si:ch211-161h7.4</name>
</gene>
<dbReference type="OrthoDB" id="1939643at2759"/>
<evidence type="ECO:0000313" key="4">
    <source>
        <dbReference type="Proteomes" id="UP000694680"/>
    </source>
</evidence>
<dbReference type="InterPro" id="IPR014710">
    <property type="entry name" value="RmlC-like_jellyroll"/>
</dbReference>
<feature type="compositionally biased region" description="Acidic residues" evidence="1">
    <location>
        <begin position="638"/>
        <end position="649"/>
    </location>
</feature>
<feature type="region of interest" description="Disordered" evidence="1">
    <location>
        <begin position="69"/>
        <end position="102"/>
    </location>
</feature>